<name>A0A1I0L9U7_9ACTN</name>
<organism evidence="1 2">
    <name type="scientific">Nonomuraea wenchangensis</name>
    <dbReference type="NCBI Taxonomy" id="568860"/>
    <lineage>
        <taxon>Bacteria</taxon>
        <taxon>Bacillati</taxon>
        <taxon>Actinomycetota</taxon>
        <taxon>Actinomycetes</taxon>
        <taxon>Streptosporangiales</taxon>
        <taxon>Streptosporangiaceae</taxon>
        <taxon>Nonomuraea</taxon>
    </lineage>
</organism>
<dbReference type="AlphaFoldDB" id="A0A1I0L9U7"/>
<keyword evidence="2" id="KW-1185">Reference proteome</keyword>
<sequence>MLTYEGSGHTVYGRSAGTVGAVDRYLISRSVAADGVRCPEVRPS</sequence>
<gene>
    <name evidence="1" type="ORF">SAMN05421811_11421</name>
</gene>
<dbReference type="EMBL" id="FOHX01000014">
    <property type="protein sequence ID" value="SEU36862.1"/>
    <property type="molecule type" value="Genomic_DNA"/>
</dbReference>
<evidence type="ECO:0000313" key="1">
    <source>
        <dbReference type="EMBL" id="SEU36862.1"/>
    </source>
</evidence>
<reference evidence="1 2" key="1">
    <citation type="submission" date="2016-10" db="EMBL/GenBank/DDBJ databases">
        <authorList>
            <person name="de Groot N.N."/>
        </authorList>
    </citation>
    <scope>NUCLEOTIDE SEQUENCE [LARGE SCALE GENOMIC DNA]</scope>
    <source>
        <strain evidence="1 2">CGMCC 4.5598</strain>
    </source>
</reference>
<evidence type="ECO:0008006" key="3">
    <source>
        <dbReference type="Google" id="ProtNLM"/>
    </source>
</evidence>
<evidence type="ECO:0000313" key="2">
    <source>
        <dbReference type="Proteomes" id="UP000199361"/>
    </source>
</evidence>
<proteinExistence type="predicted"/>
<dbReference type="Proteomes" id="UP000199361">
    <property type="component" value="Unassembled WGS sequence"/>
</dbReference>
<protein>
    <recommendedName>
        <fullName evidence="3">TAP-like protein</fullName>
    </recommendedName>
</protein>
<accession>A0A1I0L9U7</accession>